<dbReference type="PROSITE" id="PS51910">
    <property type="entry name" value="GH18_2"/>
    <property type="match status" value="1"/>
</dbReference>
<feature type="domain" description="SLH" evidence="1">
    <location>
        <begin position="92"/>
        <end position="155"/>
    </location>
</feature>
<dbReference type="AlphaFoldDB" id="A0A9X3Z5E0"/>
<dbReference type="Pfam" id="PF00704">
    <property type="entry name" value="Glyco_hydro_18"/>
    <property type="match status" value="1"/>
</dbReference>
<dbReference type="SUPFAM" id="SSF51445">
    <property type="entry name" value="(Trans)glycosidases"/>
    <property type="match status" value="1"/>
</dbReference>
<dbReference type="InterPro" id="IPR011583">
    <property type="entry name" value="Chitinase_II/V-like_cat"/>
</dbReference>
<evidence type="ECO:0000313" key="3">
    <source>
        <dbReference type="EMBL" id="MDA5110629.1"/>
    </source>
</evidence>
<accession>A0A9X3Z5E0</accession>
<dbReference type="PROSITE" id="PS51272">
    <property type="entry name" value="SLH"/>
    <property type="match status" value="3"/>
</dbReference>
<organism evidence="3 4">
    <name type="scientific">Brevibacillus thermoruber</name>
    <dbReference type="NCBI Taxonomy" id="33942"/>
    <lineage>
        <taxon>Bacteria</taxon>
        <taxon>Bacillati</taxon>
        <taxon>Bacillota</taxon>
        <taxon>Bacilli</taxon>
        <taxon>Bacillales</taxon>
        <taxon>Paenibacillaceae</taxon>
        <taxon>Brevibacillus</taxon>
    </lineage>
</organism>
<reference evidence="3" key="1">
    <citation type="submission" date="2022-12" db="EMBL/GenBank/DDBJ databases">
        <title>Draft genome sequence of the thermophilic strain Brevibacillus thermoruber HT42, isolated from Los Humeros, Puebla, Mexico, with biotechnological potential.</title>
        <authorList>
            <person name="Lara Sanchez J."/>
            <person name="Solis Palacios R."/>
            <person name="Bustos Baena A.S."/>
            <person name="Ruz Baez A.E."/>
            <person name="Espinosa Luna G."/>
            <person name="Oliart Ros R.M."/>
        </authorList>
    </citation>
    <scope>NUCLEOTIDE SEQUENCE</scope>
    <source>
        <strain evidence="3">HT42</strain>
    </source>
</reference>
<dbReference type="RefSeq" id="WP_271140869.1">
    <property type="nucleotide sequence ID" value="NZ_JAPYYP010000037.1"/>
</dbReference>
<comment type="caution">
    <text evidence="3">The sequence shown here is derived from an EMBL/GenBank/DDBJ whole genome shotgun (WGS) entry which is preliminary data.</text>
</comment>
<dbReference type="InterPro" id="IPR029070">
    <property type="entry name" value="Chitinase_insertion_sf"/>
</dbReference>
<evidence type="ECO:0000259" key="2">
    <source>
        <dbReference type="PROSITE" id="PS51910"/>
    </source>
</evidence>
<dbReference type="InterPro" id="IPR001119">
    <property type="entry name" value="SLH_dom"/>
</dbReference>
<dbReference type="InterPro" id="IPR017853">
    <property type="entry name" value="GH"/>
</dbReference>
<dbReference type="Pfam" id="PF00395">
    <property type="entry name" value="SLH"/>
    <property type="match status" value="3"/>
</dbReference>
<feature type="domain" description="SLH" evidence="1">
    <location>
        <begin position="157"/>
        <end position="216"/>
    </location>
</feature>
<dbReference type="InterPro" id="IPR001223">
    <property type="entry name" value="Glyco_hydro18_cat"/>
</dbReference>
<name>A0A9X3Z5E0_9BACL</name>
<dbReference type="Proteomes" id="UP001151071">
    <property type="component" value="Unassembled WGS sequence"/>
</dbReference>
<protein>
    <submittedName>
        <fullName evidence="3">S-layer homology domain-containing protein</fullName>
    </submittedName>
</protein>
<evidence type="ECO:0000259" key="1">
    <source>
        <dbReference type="PROSITE" id="PS51272"/>
    </source>
</evidence>
<feature type="domain" description="GH18" evidence="2">
    <location>
        <begin position="217"/>
        <end position="525"/>
    </location>
</feature>
<dbReference type="GO" id="GO:0005975">
    <property type="term" value="P:carbohydrate metabolic process"/>
    <property type="evidence" value="ECO:0007669"/>
    <property type="project" value="InterPro"/>
</dbReference>
<feature type="domain" description="SLH" evidence="1">
    <location>
        <begin position="31"/>
        <end position="91"/>
    </location>
</feature>
<dbReference type="GO" id="GO:0008061">
    <property type="term" value="F:chitin binding"/>
    <property type="evidence" value="ECO:0007669"/>
    <property type="project" value="InterPro"/>
</dbReference>
<dbReference type="PANTHER" id="PTHR46066">
    <property type="entry name" value="CHITINASE DOMAIN-CONTAINING PROTEIN 1 FAMILY MEMBER"/>
    <property type="match status" value="1"/>
</dbReference>
<dbReference type="Gene3D" id="3.10.50.10">
    <property type="match status" value="1"/>
</dbReference>
<evidence type="ECO:0000313" key="4">
    <source>
        <dbReference type="Proteomes" id="UP001151071"/>
    </source>
</evidence>
<dbReference type="Gene3D" id="3.20.20.80">
    <property type="entry name" value="Glycosidases"/>
    <property type="match status" value="1"/>
</dbReference>
<dbReference type="EMBL" id="JAPYYP010000037">
    <property type="protein sequence ID" value="MDA5110629.1"/>
    <property type="molecule type" value="Genomic_DNA"/>
</dbReference>
<keyword evidence="4" id="KW-1185">Reference proteome</keyword>
<sequence length="533" mass="58827">MRKTNVHMTCLSFLWIVSLLFLTVAVPASTAKTMPLRDISDSYAEEQILSLVQAGVIVGDPDGYFHPHQPVKRAEFVAMLNRTLGIRPVSSQIQAYSDVPKYAWAYGDVQASAALGIVNGTSVTTFAPNRTLTRQEAAVIIMRALGTKPNGTASLPVADSSRISAWAKPYVSEALKTELLVGYAGYFRPTDPLSREETAVILHRVLTRLDKQPAKPPVVLGWQYLTTTQEFLQLVNGSEVNTLSPRWFFLDPDGSVSDSAEPALVQWAHEKGKRVWALFGNRFDAKATHEALSAPAKRDAIVDKLAALVEKYQLDGINVDFESMYADDRDVFTAFVRELSAALHAKGAVVSVDVPRDLRSDWSDPYDYAALSQHADYLVLMAYEEHWSGGPKAGSVSSLPWLADSISGLIGRVPAGKLIVGLPLYTRDWYQANGKWLSTDLTIPESYRLAAGSGASVRWDSTLGQYRVSYRNNGVSHSIWLEESRSIGRKLETSLNWPVAGFAFWYVGAPVPDIWTAVSNAFTLQQVREKVRL</sequence>
<proteinExistence type="predicted"/>
<dbReference type="PANTHER" id="PTHR46066:SF2">
    <property type="entry name" value="CHITINASE DOMAIN-CONTAINING PROTEIN 1"/>
    <property type="match status" value="1"/>
</dbReference>
<dbReference type="SMART" id="SM00636">
    <property type="entry name" value="Glyco_18"/>
    <property type="match status" value="1"/>
</dbReference>
<gene>
    <name evidence="3" type="ORF">O3V59_20015</name>
</gene>